<dbReference type="Pfam" id="PF13966">
    <property type="entry name" value="zf-RVT"/>
    <property type="match status" value="1"/>
</dbReference>
<gene>
    <name evidence="2" type="ORF">Tco_0678634</name>
</gene>
<dbReference type="PANTHER" id="PTHR31635:SF196">
    <property type="entry name" value="REVERSE TRANSCRIPTASE DOMAIN-CONTAINING PROTEIN-RELATED"/>
    <property type="match status" value="1"/>
</dbReference>
<dbReference type="EMBL" id="BQNB010009476">
    <property type="protein sequence ID" value="GJS64070.1"/>
    <property type="molecule type" value="Genomic_DNA"/>
</dbReference>
<dbReference type="Proteomes" id="UP001151760">
    <property type="component" value="Unassembled WGS sequence"/>
</dbReference>
<keyword evidence="2" id="KW-0695">RNA-directed DNA polymerase</keyword>
<keyword evidence="3" id="KW-1185">Reference proteome</keyword>
<dbReference type="CDD" id="cd01650">
    <property type="entry name" value="RT_nLTR_like"/>
    <property type="match status" value="1"/>
</dbReference>
<dbReference type="InterPro" id="IPR026960">
    <property type="entry name" value="RVT-Znf"/>
</dbReference>
<protein>
    <submittedName>
        <fullName evidence="2">RNA-directed DNA polymerase, eukaryota</fullName>
    </submittedName>
</protein>
<dbReference type="SUPFAM" id="SSF56672">
    <property type="entry name" value="DNA/RNA polymerases"/>
    <property type="match status" value="1"/>
</dbReference>
<dbReference type="InterPro" id="IPR000477">
    <property type="entry name" value="RT_dom"/>
</dbReference>
<evidence type="ECO:0000259" key="1">
    <source>
        <dbReference type="PROSITE" id="PS50878"/>
    </source>
</evidence>
<evidence type="ECO:0000313" key="3">
    <source>
        <dbReference type="Proteomes" id="UP001151760"/>
    </source>
</evidence>
<dbReference type="GO" id="GO:0003964">
    <property type="term" value="F:RNA-directed DNA polymerase activity"/>
    <property type="evidence" value="ECO:0007669"/>
    <property type="project" value="UniProtKB-KW"/>
</dbReference>
<comment type="caution">
    <text evidence="2">The sequence shown here is derived from an EMBL/GenBank/DDBJ whole genome shotgun (WGS) entry which is preliminary data.</text>
</comment>
<dbReference type="Pfam" id="PF00078">
    <property type="entry name" value="RVT_1"/>
    <property type="match status" value="1"/>
</dbReference>
<keyword evidence="2" id="KW-0808">Transferase</keyword>
<reference evidence="2" key="1">
    <citation type="journal article" date="2022" name="Int. J. Mol. Sci.">
        <title>Draft Genome of Tanacetum Coccineum: Genomic Comparison of Closely Related Tanacetum-Family Plants.</title>
        <authorList>
            <person name="Yamashiro T."/>
            <person name="Shiraishi A."/>
            <person name="Nakayama K."/>
            <person name="Satake H."/>
        </authorList>
    </citation>
    <scope>NUCLEOTIDE SEQUENCE</scope>
</reference>
<dbReference type="InterPro" id="IPR043502">
    <property type="entry name" value="DNA/RNA_pol_sf"/>
</dbReference>
<proteinExistence type="predicted"/>
<accession>A0ABQ4XGA0</accession>
<name>A0ABQ4XGA0_9ASTR</name>
<dbReference type="PANTHER" id="PTHR31635">
    <property type="entry name" value="REVERSE TRANSCRIPTASE DOMAIN-CONTAINING PROTEIN-RELATED"/>
    <property type="match status" value="1"/>
</dbReference>
<organism evidence="2 3">
    <name type="scientific">Tanacetum coccineum</name>
    <dbReference type="NCBI Taxonomy" id="301880"/>
    <lineage>
        <taxon>Eukaryota</taxon>
        <taxon>Viridiplantae</taxon>
        <taxon>Streptophyta</taxon>
        <taxon>Embryophyta</taxon>
        <taxon>Tracheophyta</taxon>
        <taxon>Spermatophyta</taxon>
        <taxon>Magnoliopsida</taxon>
        <taxon>eudicotyledons</taxon>
        <taxon>Gunneridae</taxon>
        <taxon>Pentapetalae</taxon>
        <taxon>asterids</taxon>
        <taxon>campanulids</taxon>
        <taxon>Asterales</taxon>
        <taxon>Asteraceae</taxon>
        <taxon>Asteroideae</taxon>
        <taxon>Anthemideae</taxon>
        <taxon>Anthemidinae</taxon>
        <taxon>Tanacetum</taxon>
    </lineage>
</organism>
<feature type="domain" description="Reverse transcriptase" evidence="1">
    <location>
        <begin position="229"/>
        <end position="494"/>
    </location>
</feature>
<sequence length="802" mass="91908">MLKNWKNNLLSSQTQQTTSLRFKLQSIDTLAETSTLSSTDIESRSKIIKDLHDIEYCHLTDLRQKAKTRWALEGDENSGFFHGIINSNRNRSRINGLNIHGSWTRDPTALKSHIFQVYSSKFKEDVISRPTFSSDNFKKLSSDDLLILDYPISDQEIKDYVARGRVQKQKRGRGRGRGNANVPKYKIRIKDAVWDCGSEKAPGPDGFTFKFYKSQWDTIAPDVIAYIREFEMTSFLPRGCNSSFIALVPKVEDPLVINDFRPISLIGSQYKILAKILANRLAMVIPSVVSEAQTAFIKGRQIIDGPLMVDEIISWAKVYKKKLFMLKVDFEKAFDTLSWSFLDSIMAQMGFTSKWRQWIFACLNSGYASVLVNGFPTLEFKIERGLRQGDPLSPLLFILAIEALNVVIIEAKNRSLFRGVEVGKDRINVSHFQFADDALILGEWSFLNAPKSIINKLESIRRNFFWGGSLDSQKISWIAWKKVISPLKCGGLGIDSLSSSNISLLSKWWWRFYNESDSLWGRVIRSIHGPQGGLLDTSIIKSKSGPWHNIAKLRDDLQLREIDLPSLFKIKIGNGEIAKFWLDKWLGGPSLSETFPRLYRLEVSKDVRVVNRSPRYSPFPAIVPTPVIQEPWHTAGVRPNLFNENSPTNPSPNVIGPSGTYRLHFSWAWRRTPRYEEEIQELEALNNLVSQLHLTNSRDSWEFTPCASRKFSVKAFRNIYTSSTTTMTQDQTRWNKCIPIKININSWRVANERLPTRVNLDRRGIDLHSVRCPVCDDDLETENHIFVHCATAKQIWTDILKW</sequence>
<reference evidence="2" key="2">
    <citation type="submission" date="2022-01" db="EMBL/GenBank/DDBJ databases">
        <authorList>
            <person name="Yamashiro T."/>
            <person name="Shiraishi A."/>
            <person name="Satake H."/>
            <person name="Nakayama K."/>
        </authorList>
    </citation>
    <scope>NUCLEOTIDE SEQUENCE</scope>
</reference>
<evidence type="ECO:0000313" key="2">
    <source>
        <dbReference type="EMBL" id="GJS64070.1"/>
    </source>
</evidence>
<dbReference type="PROSITE" id="PS50878">
    <property type="entry name" value="RT_POL"/>
    <property type="match status" value="1"/>
</dbReference>
<keyword evidence="2" id="KW-0548">Nucleotidyltransferase</keyword>